<proteinExistence type="inferred from homology"/>
<dbReference type="Pfam" id="PF04189">
    <property type="entry name" value="Gcd10p"/>
    <property type="match status" value="1"/>
</dbReference>
<reference evidence="8 9" key="1">
    <citation type="submission" date="2020-11" db="EMBL/GenBank/DDBJ databases">
        <authorList>
            <person name="Wallbank WR R."/>
            <person name="Pardo Diaz C."/>
            <person name="Kozak K."/>
            <person name="Martin S."/>
            <person name="Jiggins C."/>
            <person name="Moest M."/>
            <person name="Warren A I."/>
            <person name="Generalovic N T."/>
            <person name="Byers J.R.P. K."/>
            <person name="Montejo-Kovacevich G."/>
            <person name="Yen C E."/>
        </authorList>
    </citation>
    <scope>NUCLEOTIDE SEQUENCE [LARGE SCALE GENOMIC DNA]</scope>
</reference>
<dbReference type="InterPro" id="IPR017423">
    <property type="entry name" value="TRM6"/>
</dbReference>
<evidence type="ECO:0000313" key="8">
    <source>
        <dbReference type="EMBL" id="CAD7085987.1"/>
    </source>
</evidence>
<feature type="compositionally biased region" description="Basic and acidic residues" evidence="7">
    <location>
        <begin position="297"/>
        <end position="306"/>
    </location>
</feature>
<keyword evidence="4" id="KW-0819">tRNA processing</keyword>
<evidence type="ECO:0000256" key="4">
    <source>
        <dbReference type="ARBA" id="ARBA00022694"/>
    </source>
</evidence>
<evidence type="ECO:0000256" key="5">
    <source>
        <dbReference type="ARBA" id="ARBA00023242"/>
    </source>
</evidence>
<dbReference type="InParanoid" id="A0A7R8YUB4"/>
<dbReference type="AlphaFoldDB" id="A0A7R8YUB4"/>
<dbReference type="PANTHER" id="PTHR12945">
    <property type="entry name" value="TRANSLATION INITIATION FACTOR EIF3-RELATED"/>
    <property type="match status" value="1"/>
</dbReference>
<comment type="subcellular location">
    <subcellularLocation>
        <location evidence="1">Nucleus</location>
    </subcellularLocation>
</comment>
<organism evidence="8 9">
    <name type="scientific">Hermetia illucens</name>
    <name type="common">Black soldier fly</name>
    <dbReference type="NCBI Taxonomy" id="343691"/>
    <lineage>
        <taxon>Eukaryota</taxon>
        <taxon>Metazoa</taxon>
        <taxon>Ecdysozoa</taxon>
        <taxon>Arthropoda</taxon>
        <taxon>Hexapoda</taxon>
        <taxon>Insecta</taxon>
        <taxon>Pterygota</taxon>
        <taxon>Neoptera</taxon>
        <taxon>Endopterygota</taxon>
        <taxon>Diptera</taxon>
        <taxon>Brachycera</taxon>
        <taxon>Stratiomyomorpha</taxon>
        <taxon>Stratiomyidae</taxon>
        <taxon>Hermetiinae</taxon>
        <taxon>Hermetia</taxon>
    </lineage>
</organism>
<dbReference type="PANTHER" id="PTHR12945:SF0">
    <property type="entry name" value="TRNA (ADENINE(58)-N(1))-METHYLTRANSFERASE NON-CATALYTIC SUBUNIT TRM6"/>
    <property type="match status" value="1"/>
</dbReference>
<dbReference type="EMBL" id="LR899011">
    <property type="protein sequence ID" value="CAD7085987.1"/>
    <property type="molecule type" value="Genomic_DNA"/>
</dbReference>
<keyword evidence="5" id="KW-0539">Nucleus</keyword>
<evidence type="ECO:0000313" key="9">
    <source>
        <dbReference type="Proteomes" id="UP000594454"/>
    </source>
</evidence>
<evidence type="ECO:0000256" key="7">
    <source>
        <dbReference type="SAM" id="MobiDB-lite"/>
    </source>
</evidence>
<gene>
    <name evidence="8" type="ORF">HERILL_LOCUS8791</name>
</gene>
<protein>
    <recommendedName>
        <fullName evidence="3">tRNA (adenine(58)-N(1))-methyltransferase non-catalytic subunit TRM6</fullName>
    </recommendedName>
    <alternativeName>
        <fullName evidence="6">tRNA(m1A58)-methyltransferase subunit TRM6</fullName>
    </alternativeName>
</protein>
<dbReference type="FunCoup" id="A0A7R8YUB4">
    <property type="interactions" value="1214"/>
</dbReference>
<dbReference type="Gene3D" id="3.40.50.150">
    <property type="entry name" value="Vaccinia Virus protein VP39"/>
    <property type="match status" value="1"/>
</dbReference>
<feature type="region of interest" description="Disordered" evidence="7">
    <location>
        <begin position="276"/>
        <end position="310"/>
    </location>
</feature>
<dbReference type="InterPro" id="IPR029063">
    <property type="entry name" value="SAM-dependent_MTases_sf"/>
</dbReference>
<keyword evidence="9" id="KW-1185">Reference proteome</keyword>
<dbReference type="OMA" id="TRCRPYQ"/>
<comment type="similarity">
    <text evidence="2">Belongs to the TRM6/GCD10 family.</text>
</comment>
<accession>A0A7R8YUB4</accession>
<name>A0A7R8YUB4_HERIL</name>
<dbReference type="OrthoDB" id="10254665at2759"/>
<evidence type="ECO:0000256" key="2">
    <source>
        <dbReference type="ARBA" id="ARBA00008320"/>
    </source>
</evidence>
<evidence type="ECO:0000256" key="1">
    <source>
        <dbReference type="ARBA" id="ARBA00004123"/>
    </source>
</evidence>
<dbReference type="GO" id="GO:0030488">
    <property type="term" value="P:tRNA methylation"/>
    <property type="evidence" value="ECO:0007669"/>
    <property type="project" value="InterPro"/>
</dbReference>
<dbReference type="PIRSF" id="PIRSF038170">
    <property type="entry name" value="tRNA_m1A_mtfrase"/>
    <property type="match status" value="1"/>
</dbReference>
<dbReference type="GO" id="GO:0005634">
    <property type="term" value="C:nucleus"/>
    <property type="evidence" value="ECO:0007669"/>
    <property type="project" value="UniProtKB-SubCell"/>
</dbReference>
<dbReference type="GO" id="GO:0031515">
    <property type="term" value="C:tRNA (m1A) methyltransferase complex"/>
    <property type="evidence" value="ECO:0007669"/>
    <property type="project" value="InterPro"/>
</dbReference>
<evidence type="ECO:0000256" key="3">
    <source>
        <dbReference type="ARBA" id="ARBA00021704"/>
    </source>
</evidence>
<dbReference type="Proteomes" id="UP000594454">
    <property type="component" value="Chromosome 3"/>
</dbReference>
<evidence type="ECO:0000256" key="6">
    <source>
        <dbReference type="ARBA" id="ARBA00032319"/>
    </source>
</evidence>
<sequence length="433" mass="48747">MTETSTIKVGDYVVIQRQKYTKLHKYGSLDSIVILGKQKISLRSIAGQKYFTTFKMVPNEKNPKSGFSLEVCSEAEAKNLRDALNVQECGTDNRNILDDGESQGLKADDIDKLRGECSGSTELIEKIVENSKTFTSKTQYSQEKYLKKKSKKYCEFICIRKPTIRLLSEIYYRQKPEEIMGIRMDTLSQIVSYSGISAFGNYLLYDSGSNGLLAATMLNSIGAGTEAKLVNLHPGNEPQKQAFLALGFPQEQASRCVSVNIYSVLRQYYQGETTLNGTEPVAAGSKRKPDDDENAPVEEKRQRLEEPNPEMVTIEPKTEPTDKKLKWQLENERAVELMKGKFDCLVIAAKEHPQNIIKALLPFLKPSRPLVIFNSCREVLMDIYVDLKASGEVNGLRLASNWLRSYQILPNRTHPEVNMNGNSGFIMFGYSVS</sequence>